<name>Q6LJT3_PHOPR</name>
<evidence type="ECO:0000313" key="2">
    <source>
        <dbReference type="Proteomes" id="UP000000593"/>
    </source>
</evidence>
<gene>
    <name evidence="1" type="ordered locus">PBPRB0574</name>
</gene>
<keyword evidence="2" id="KW-1185">Reference proteome</keyword>
<evidence type="ECO:0000313" key="1">
    <source>
        <dbReference type="EMBL" id="CAG22447.1"/>
    </source>
</evidence>
<protein>
    <submittedName>
        <fullName evidence="1">Uncharacterized protein</fullName>
    </submittedName>
</protein>
<dbReference type="Proteomes" id="UP000000593">
    <property type="component" value="Chromosome 2"/>
</dbReference>
<accession>Q6LJT3</accession>
<dbReference type="eggNOG" id="ENOG502Z8BQ">
    <property type="taxonomic scope" value="Bacteria"/>
</dbReference>
<dbReference type="KEGG" id="ppr:PBPRB0574"/>
<reference evidence="2" key="1">
    <citation type="journal article" date="2005" name="Science">
        <title>Life at depth: Photobacterium profundum genome sequence and expression analysis.</title>
        <authorList>
            <person name="Vezzi A."/>
            <person name="Campanaro S."/>
            <person name="D'Angelo M."/>
            <person name="Simonato F."/>
            <person name="Vitulo N."/>
            <person name="Lauro F.M."/>
            <person name="Cestaro A."/>
            <person name="Malacrida G."/>
            <person name="Simionati B."/>
            <person name="Cannata N."/>
            <person name="Romualdi C."/>
            <person name="Bartlett D.H."/>
            <person name="Valle G."/>
        </authorList>
    </citation>
    <scope>NUCLEOTIDE SEQUENCE [LARGE SCALE GENOMIC DNA]</scope>
    <source>
        <strain evidence="2">ATCC BAA-1253 / SS9</strain>
    </source>
</reference>
<dbReference type="AlphaFoldDB" id="Q6LJT3"/>
<sequence length="919" mass="101986">MGYLLSQPSMSAGELSPEMYGRVDTDHYRIGLAKAENFFVNYHGGISNRPGTTLSYITARNEVVALIPFQFSAFDSFMLEFGTEYMRVMSKGKYITDNSGVKIQVVTPYLAGEILDLSYTQSADVLTIFHRNHAIQQIKRYSNIDWRVEPLINKLGPFESININESQFMYADKNGDVGEQITLISNFDAFTSDLVGKMVYLDQEETGDISQWMQRYEVAEGDQTYNAGNYYICTKAELYNGKKAQTGDIAPVHSTGERWDGPGKFLPDDNRDANIGVRWAYLNSGYGVVKIISVTDARHAICEVLVRLPDSVVGGERSKLTWNFPGETTQRTFSLATPPLTSNTMKDFTVKLVGTTTKTLQFPNEYSIDFDAKRLDLYVNPGVTSGSGSSSTTTARDVDVVQQATSRSTYKWAIEIWRNSTGYPRCGTYFQQRLSMANTISHPQTVWLSRTDSFNDFSKTRPILADDSMRYDINSLQVNEIFNIVPLNSLLLFTSGGLWSLAQDQQGAFSAESPPSVKMQNYEGANKLRPIVAGSTAIYVQQGDRIVRDIQFSWSSDSFEGVDLTVRASHLFKHKRVVEWAYAKNPDKLIWVIFDDGTAATLTYMKEQQIWGWCPHTTNGKYKNVASVEEGSRSSIYFVVERIINGAPVNVIEYQASREFKNIEDAHFVDCGVSIDNKAKTWIELSGGGNWLAQSDVTMLTGADFFNTTQVGNEILILQNELRVTILILEVTDAKNAKGRLKGVVTEGLRNTKITSWGLAVHDVSGLDHLNDQEVAILVDGGEAKPQVVSGGKISLQYPGLNIHAGLSYKSIGRTLPIEVLGAGGGQTVKPKQKIVNKLYLEIHESVGVLGGTKLDDMDQLKQREWESYGMPASPVTGIVEIDVSAGYENPGQVYFSQEAPLPLSVLSIIPEVTISDTD</sequence>
<dbReference type="HOGENOM" id="CLU_021036_0_0_6"/>
<dbReference type="RefSeq" id="WP_011220664.1">
    <property type="nucleotide sequence ID" value="NC_006371.1"/>
</dbReference>
<dbReference type="STRING" id="298386.PBPRB0574"/>
<proteinExistence type="predicted"/>
<dbReference type="EMBL" id="CR378676">
    <property type="protein sequence ID" value="CAG22447.1"/>
    <property type="molecule type" value="Genomic_DNA"/>
</dbReference>
<organism evidence="1 2">
    <name type="scientific">Photobacterium profundum (strain SS9)</name>
    <dbReference type="NCBI Taxonomy" id="298386"/>
    <lineage>
        <taxon>Bacteria</taxon>
        <taxon>Pseudomonadati</taxon>
        <taxon>Pseudomonadota</taxon>
        <taxon>Gammaproteobacteria</taxon>
        <taxon>Vibrionales</taxon>
        <taxon>Vibrionaceae</taxon>
        <taxon>Photobacterium</taxon>
    </lineage>
</organism>